<proteinExistence type="predicted"/>
<gene>
    <name evidence="2" type="ORF">CWI84_05335</name>
</gene>
<dbReference type="Proteomes" id="UP000287996">
    <property type="component" value="Unassembled WGS sequence"/>
</dbReference>
<evidence type="ECO:0000313" key="2">
    <source>
        <dbReference type="EMBL" id="RUO80480.1"/>
    </source>
</evidence>
<sequence>MYSAFKHLHLTFIAISVLLFLLRFVWVMRDSAMMQKKWVKIVPHINDTLLLLSAVGLMVMIHQYPFVNTWLTAKLLGLVAYIGFATMALKSAGGKRWLGFALAVITLWYVVNVAVTKSALASLG</sequence>
<keyword evidence="3" id="KW-1185">Reference proteome</keyword>
<dbReference type="PIRSF" id="PIRSF005610">
    <property type="entry name" value="SirB"/>
    <property type="match status" value="1"/>
</dbReference>
<evidence type="ECO:0000313" key="3">
    <source>
        <dbReference type="Proteomes" id="UP000287996"/>
    </source>
</evidence>
<keyword evidence="1" id="KW-0472">Membrane</keyword>
<accession>A0A432ZRF0</accession>
<feature type="transmembrane region" description="Helical" evidence="1">
    <location>
        <begin position="6"/>
        <end position="26"/>
    </location>
</feature>
<comment type="caution">
    <text evidence="2">The sequence shown here is derived from an EMBL/GenBank/DDBJ whole genome shotgun (WGS) entry which is preliminary data.</text>
</comment>
<dbReference type="GO" id="GO:0005886">
    <property type="term" value="C:plasma membrane"/>
    <property type="evidence" value="ECO:0007669"/>
    <property type="project" value="TreeGrafter"/>
</dbReference>
<dbReference type="RefSeq" id="WP_126841537.1">
    <property type="nucleotide sequence ID" value="NZ_PIQH01000004.1"/>
</dbReference>
<feature type="transmembrane region" description="Helical" evidence="1">
    <location>
        <begin position="70"/>
        <end position="89"/>
    </location>
</feature>
<feature type="transmembrane region" description="Helical" evidence="1">
    <location>
        <begin position="96"/>
        <end position="115"/>
    </location>
</feature>
<organism evidence="2 3">
    <name type="scientific">Idiomarina tyrosinivorans</name>
    <dbReference type="NCBI Taxonomy" id="1445662"/>
    <lineage>
        <taxon>Bacteria</taxon>
        <taxon>Pseudomonadati</taxon>
        <taxon>Pseudomonadota</taxon>
        <taxon>Gammaproteobacteria</taxon>
        <taxon>Alteromonadales</taxon>
        <taxon>Idiomarinaceae</taxon>
        <taxon>Idiomarina</taxon>
    </lineage>
</organism>
<dbReference type="EMBL" id="PIQH01000004">
    <property type="protein sequence ID" value="RUO80480.1"/>
    <property type="molecule type" value="Genomic_DNA"/>
</dbReference>
<feature type="transmembrane region" description="Helical" evidence="1">
    <location>
        <begin position="47"/>
        <end position="64"/>
    </location>
</feature>
<dbReference type="Pfam" id="PF04247">
    <property type="entry name" value="SirB"/>
    <property type="match status" value="1"/>
</dbReference>
<dbReference type="PANTHER" id="PTHR39594">
    <property type="entry name" value="PROTEIN YCHQ"/>
    <property type="match status" value="1"/>
</dbReference>
<dbReference type="PANTHER" id="PTHR39594:SF1">
    <property type="entry name" value="PROTEIN YCHQ"/>
    <property type="match status" value="1"/>
</dbReference>
<dbReference type="InterPro" id="IPR007360">
    <property type="entry name" value="SirB"/>
</dbReference>
<protein>
    <submittedName>
        <fullName evidence="2">Invasion protein</fullName>
    </submittedName>
</protein>
<dbReference type="OrthoDB" id="5588650at2"/>
<dbReference type="AlphaFoldDB" id="A0A432ZRF0"/>
<keyword evidence="1" id="KW-0812">Transmembrane</keyword>
<evidence type="ECO:0000256" key="1">
    <source>
        <dbReference type="SAM" id="Phobius"/>
    </source>
</evidence>
<reference evidence="2 3" key="1">
    <citation type="journal article" date="2011" name="Front. Microbiol.">
        <title>Genomic signatures of strain selection and enhancement in Bacillus atrophaeus var. globigii, a historical biowarfare simulant.</title>
        <authorList>
            <person name="Gibbons H.S."/>
            <person name="Broomall S.M."/>
            <person name="McNew L.A."/>
            <person name="Daligault H."/>
            <person name="Chapman C."/>
            <person name="Bruce D."/>
            <person name="Karavis M."/>
            <person name="Krepps M."/>
            <person name="McGregor P.A."/>
            <person name="Hong C."/>
            <person name="Park K.H."/>
            <person name="Akmal A."/>
            <person name="Feldman A."/>
            <person name="Lin J.S."/>
            <person name="Chang W.E."/>
            <person name="Higgs B.W."/>
            <person name="Demirev P."/>
            <person name="Lindquist J."/>
            <person name="Liem A."/>
            <person name="Fochler E."/>
            <person name="Read T.D."/>
            <person name="Tapia R."/>
            <person name="Johnson S."/>
            <person name="Bishop-Lilly K.A."/>
            <person name="Detter C."/>
            <person name="Han C."/>
            <person name="Sozhamannan S."/>
            <person name="Rosenzweig C.N."/>
            <person name="Skowronski E.W."/>
        </authorList>
    </citation>
    <scope>NUCLEOTIDE SEQUENCE [LARGE SCALE GENOMIC DNA]</scope>
    <source>
        <strain evidence="2 3">CC-PW-9</strain>
    </source>
</reference>
<keyword evidence="1" id="KW-1133">Transmembrane helix</keyword>
<name>A0A432ZRF0_9GAMM</name>